<dbReference type="PROSITE" id="PS50405">
    <property type="entry name" value="GST_CTER"/>
    <property type="match status" value="1"/>
</dbReference>
<evidence type="ECO:0000256" key="2">
    <source>
        <dbReference type="ARBA" id="ARBA00022679"/>
    </source>
</evidence>
<dbReference type="AlphaFoldDB" id="A0A1Y5TL86"/>
<dbReference type="SUPFAM" id="SSF47616">
    <property type="entry name" value="GST C-terminal domain-like"/>
    <property type="match status" value="1"/>
</dbReference>
<proteinExistence type="inferred from homology"/>
<dbReference type="InterPro" id="IPR036249">
    <property type="entry name" value="Thioredoxin-like_sf"/>
</dbReference>
<feature type="domain" description="GST N-terminal" evidence="4">
    <location>
        <begin position="1"/>
        <end position="81"/>
    </location>
</feature>
<comment type="similarity">
    <text evidence="1 3">Belongs to the GST superfamily.</text>
</comment>
<dbReference type="PANTHER" id="PTHR44051:SF19">
    <property type="entry name" value="DISULFIDE-BOND OXIDOREDUCTASE YFCG"/>
    <property type="match status" value="1"/>
</dbReference>
<dbReference type="PANTHER" id="PTHR44051">
    <property type="entry name" value="GLUTATHIONE S-TRANSFERASE-RELATED"/>
    <property type="match status" value="1"/>
</dbReference>
<dbReference type="InterPro" id="IPR004045">
    <property type="entry name" value="Glutathione_S-Trfase_N"/>
</dbReference>
<organism evidence="6 7">
    <name type="scientific">Roseovarius litorisediminis</name>
    <dbReference type="NCBI Taxonomy" id="1312363"/>
    <lineage>
        <taxon>Bacteria</taxon>
        <taxon>Pseudomonadati</taxon>
        <taxon>Pseudomonadota</taxon>
        <taxon>Alphaproteobacteria</taxon>
        <taxon>Rhodobacterales</taxon>
        <taxon>Roseobacteraceae</taxon>
        <taxon>Roseovarius</taxon>
    </lineage>
</organism>
<dbReference type="InterPro" id="IPR004046">
    <property type="entry name" value="GST_C"/>
</dbReference>
<dbReference type="Pfam" id="PF02798">
    <property type="entry name" value="GST_N"/>
    <property type="match status" value="1"/>
</dbReference>
<dbReference type="RefSeq" id="WP_085893763.1">
    <property type="nucleotide sequence ID" value="NZ_FWFL01000011.1"/>
</dbReference>
<dbReference type="OrthoDB" id="9810080at2"/>
<dbReference type="EC" id="2.5.1.18" evidence="6"/>
<dbReference type="Pfam" id="PF00043">
    <property type="entry name" value="GST_C"/>
    <property type="match status" value="1"/>
</dbReference>
<dbReference type="EMBL" id="FWFL01000011">
    <property type="protein sequence ID" value="SLN64640.1"/>
    <property type="molecule type" value="Genomic_DNA"/>
</dbReference>
<reference evidence="6 7" key="1">
    <citation type="submission" date="2017-03" db="EMBL/GenBank/DDBJ databases">
        <authorList>
            <person name="Afonso C.L."/>
            <person name="Miller P.J."/>
            <person name="Scott M.A."/>
            <person name="Spackman E."/>
            <person name="Goraichik I."/>
            <person name="Dimitrov K.M."/>
            <person name="Suarez D.L."/>
            <person name="Swayne D.E."/>
        </authorList>
    </citation>
    <scope>NUCLEOTIDE SEQUENCE [LARGE SCALE GENOMIC DNA]</scope>
    <source>
        <strain evidence="6 7">CECT 8287</strain>
    </source>
</reference>
<evidence type="ECO:0000259" key="4">
    <source>
        <dbReference type="PROSITE" id="PS50404"/>
    </source>
</evidence>
<gene>
    <name evidence="6" type="primary">gstB_5</name>
    <name evidence="6" type="ORF">PEL8287_03570</name>
</gene>
<name>A0A1Y5TL86_9RHOB</name>
<evidence type="ECO:0000256" key="3">
    <source>
        <dbReference type="RuleBase" id="RU003494"/>
    </source>
</evidence>
<evidence type="ECO:0000313" key="6">
    <source>
        <dbReference type="EMBL" id="SLN64640.1"/>
    </source>
</evidence>
<dbReference type="SUPFAM" id="SSF52833">
    <property type="entry name" value="Thioredoxin-like"/>
    <property type="match status" value="1"/>
</dbReference>
<dbReference type="SFLD" id="SFLDG01150">
    <property type="entry name" value="Main.1:_Beta-like"/>
    <property type="match status" value="1"/>
</dbReference>
<accession>A0A1Y5TL86</accession>
<dbReference type="SFLD" id="SFLDS00019">
    <property type="entry name" value="Glutathione_Transferase_(cytos"/>
    <property type="match status" value="1"/>
</dbReference>
<keyword evidence="2 6" id="KW-0808">Transferase</keyword>
<dbReference type="FunFam" id="3.40.30.10:FF:000039">
    <property type="entry name" value="Glutathione S-transferase domain"/>
    <property type="match status" value="1"/>
</dbReference>
<dbReference type="SFLD" id="SFLDG00358">
    <property type="entry name" value="Main_(cytGST)"/>
    <property type="match status" value="1"/>
</dbReference>
<feature type="domain" description="GST C-terminal" evidence="5">
    <location>
        <begin position="86"/>
        <end position="212"/>
    </location>
</feature>
<dbReference type="InterPro" id="IPR040079">
    <property type="entry name" value="Glutathione_S-Trfase"/>
</dbReference>
<dbReference type="PROSITE" id="PS50404">
    <property type="entry name" value="GST_NTER"/>
    <property type="match status" value="1"/>
</dbReference>
<keyword evidence="7" id="KW-1185">Reference proteome</keyword>
<dbReference type="GO" id="GO:0004364">
    <property type="term" value="F:glutathione transferase activity"/>
    <property type="evidence" value="ECO:0007669"/>
    <property type="project" value="UniProtKB-EC"/>
</dbReference>
<evidence type="ECO:0000256" key="1">
    <source>
        <dbReference type="ARBA" id="ARBA00007409"/>
    </source>
</evidence>
<dbReference type="Gene3D" id="3.40.30.10">
    <property type="entry name" value="Glutaredoxin"/>
    <property type="match status" value="1"/>
</dbReference>
<dbReference type="Proteomes" id="UP000193827">
    <property type="component" value="Unassembled WGS sequence"/>
</dbReference>
<dbReference type="InterPro" id="IPR010987">
    <property type="entry name" value="Glutathione-S-Trfase_C-like"/>
</dbReference>
<evidence type="ECO:0000259" key="5">
    <source>
        <dbReference type="PROSITE" id="PS50405"/>
    </source>
</evidence>
<dbReference type="InterPro" id="IPR036282">
    <property type="entry name" value="Glutathione-S-Trfase_C_sf"/>
</dbReference>
<protein>
    <submittedName>
        <fullName evidence="6">Glutathione S-transferase GstB</fullName>
        <ecNumber evidence="6">2.5.1.18</ecNumber>
    </submittedName>
</protein>
<sequence>MLTVYGRATSSNVQALLWGLEELGLSYERLDYGENHGGLDTDDFRAMNPHGKIPVLKVGNRALFETAAILRYLAGQHGDAAFWPRDPVARAEVDMWAEWAKHDVAEAFTGPVFWRVVRTPRARWDVAAIRGAVEALENQLAIAEPRLAKTAYLCGDDLSLADIQFGHVLFRYFDIEIERREFPEVRAYFDRLAERPAYRTAVMLSYEMLRDTV</sequence>
<dbReference type="Gene3D" id="1.20.1050.10">
    <property type="match status" value="1"/>
</dbReference>
<evidence type="ECO:0000313" key="7">
    <source>
        <dbReference type="Proteomes" id="UP000193827"/>
    </source>
</evidence>